<keyword evidence="2" id="KW-1185">Reference proteome</keyword>
<accession>A0ABV2FH70</accession>
<evidence type="ECO:0000313" key="1">
    <source>
        <dbReference type="EMBL" id="MET3557848.1"/>
    </source>
</evidence>
<dbReference type="EMBL" id="JBEPLO010000008">
    <property type="protein sequence ID" value="MET3557848.1"/>
    <property type="molecule type" value="Genomic_DNA"/>
</dbReference>
<evidence type="ECO:0000313" key="2">
    <source>
        <dbReference type="Proteomes" id="UP001549122"/>
    </source>
</evidence>
<protein>
    <submittedName>
        <fullName evidence="1">Uncharacterized protein</fullName>
    </submittedName>
</protein>
<name>A0ABV2FH70_9STRE</name>
<reference evidence="1 2" key="1">
    <citation type="submission" date="2024-06" db="EMBL/GenBank/DDBJ databases">
        <title>Genomic Encyclopedia of Type Strains, Phase IV (KMG-IV): sequencing the most valuable type-strain genomes for metagenomic binning, comparative biology and taxonomic classification.</title>
        <authorList>
            <person name="Goeker M."/>
        </authorList>
    </citation>
    <scope>NUCLEOTIDE SEQUENCE [LARGE SCALE GENOMIC DNA]</scope>
    <source>
        <strain evidence="1 2">DSM 28303</strain>
    </source>
</reference>
<organism evidence="1 2">
    <name type="scientific">Streptococcus rupicaprae</name>
    <dbReference type="NCBI Taxonomy" id="759619"/>
    <lineage>
        <taxon>Bacteria</taxon>
        <taxon>Bacillati</taxon>
        <taxon>Bacillota</taxon>
        <taxon>Bacilli</taxon>
        <taxon>Lactobacillales</taxon>
        <taxon>Streptococcaceae</taxon>
        <taxon>Streptococcus</taxon>
    </lineage>
</organism>
<sequence>MYQVNRSLCFSYWMVLFLAKPFVTQISPNQKTNGNPPAIF</sequence>
<gene>
    <name evidence="1" type="ORF">ABID29_000960</name>
</gene>
<comment type="caution">
    <text evidence="1">The sequence shown here is derived from an EMBL/GenBank/DDBJ whole genome shotgun (WGS) entry which is preliminary data.</text>
</comment>
<dbReference type="Proteomes" id="UP001549122">
    <property type="component" value="Unassembled WGS sequence"/>
</dbReference>
<proteinExistence type="predicted"/>